<gene>
    <name evidence="1" type="ORF">HDA42_002914</name>
</gene>
<dbReference type="AlphaFoldDB" id="A0A7W3NNM5"/>
<dbReference type="GeneID" id="93981461"/>
<evidence type="ECO:0000313" key="1">
    <source>
        <dbReference type="EMBL" id="MBA9053736.1"/>
    </source>
</evidence>
<name>A0A7W3NNM5_STRMR</name>
<reference evidence="1 2" key="1">
    <citation type="submission" date="2020-08" db="EMBL/GenBank/DDBJ databases">
        <title>Sequencing the genomes of 1000 actinobacteria strains.</title>
        <authorList>
            <person name="Klenk H.-P."/>
        </authorList>
    </citation>
    <scope>NUCLEOTIDE SEQUENCE [LARGE SCALE GENOMIC DNA]</scope>
    <source>
        <strain evidence="1 2">DSM 41827</strain>
    </source>
</reference>
<evidence type="ECO:0000313" key="2">
    <source>
        <dbReference type="Proteomes" id="UP000577386"/>
    </source>
</evidence>
<accession>A0A7W3NNM5</accession>
<dbReference type="EMBL" id="JACJIJ010000002">
    <property type="protein sequence ID" value="MBA9053736.1"/>
    <property type="molecule type" value="Genomic_DNA"/>
</dbReference>
<sequence>MKSEIKSLAQQYPGASHKFTAGRLEVTDTHKAITDAAVKLAREGVLTDVRWDPSRNLYALGHHGVPGLFEGAHALPHEYVYTLPNSSYQYGRITAPQRSWS</sequence>
<dbReference type="RefSeq" id="WP_182775723.1">
    <property type="nucleotide sequence ID" value="NZ_BAAAHW010000017.1"/>
</dbReference>
<dbReference type="Proteomes" id="UP000577386">
    <property type="component" value="Unassembled WGS sequence"/>
</dbReference>
<keyword evidence="2" id="KW-1185">Reference proteome</keyword>
<comment type="caution">
    <text evidence="1">The sequence shown here is derived from an EMBL/GenBank/DDBJ whole genome shotgun (WGS) entry which is preliminary data.</text>
</comment>
<proteinExistence type="predicted"/>
<protein>
    <submittedName>
        <fullName evidence="1">Uncharacterized protein</fullName>
    </submittedName>
</protein>
<organism evidence="1 2">
    <name type="scientific">Streptomyces murinus</name>
    <dbReference type="NCBI Taxonomy" id="33900"/>
    <lineage>
        <taxon>Bacteria</taxon>
        <taxon>Bacillati</taxon>
        <taxon>Actinomycetota</taxon>
        <taxon>Actinomycetes</taxon>
        <taxon>Kitasatosporales</taxon>
        <taxon>Streptomycetaceae</taxon>
        <taxon>Streptomyces</taxon>
    </lineage>
</organism>